<evidence type="ECO:0000256" key="6">
    <source>
        <dbReference type="ARBA" id="ARBA00023136"/>
    </source>
</evidence>
<reference evidence="11 12" key="1">
    <citation type="submission" date="2025-04" db="UniProtKB">
        <authorList>
            <consortium name="RefSeq"/>
        </authorList>
    </citation>
    <scope>IDENTIFICATION</scope>
    <source>
        <tissue evidence="11 12">Whole body</tissue>
    </source>
</reference>
<dbReference type="GO" id="GO:0016020">
    <property type="term" value="C:membrane"/>
    <property type="evidence" value="ECO:0007669"/>
    <property type="project" value="UniProtKB-SubCell"/>
</dbReference>
<dbReference type="GO" id="GO:0006820">
    <property type="term" value="P:monoatomic anion transport"/>
    <property type="evidence" value="ECO:0007669"/>
    <property type="project" value="TreeGrafter"/>
</dbReference>
<dbReference type="PROSITE" id="PS00217">
    <property type="entry name" value="SUGAR_TRANSPORT_2"/>
    <property type="match status" value="1"/>
</dbReference>
<dbReference type="FunFam" id="1.20.1250.20:FF:000423">
    <property type="entry name" value="Putative inorganic phosphate cotransporter-like Protein"/>
    <property type="match status" value="1"/>
</dbReference>
<dbReference type="GeneID" id="112682118"/>
<dbReference type="AlphaFoldDB" id="A0A8B8FD84"/>
<accession>A0A8B8FD84</accession>
<feature type="transmembrane region" description="Helical" evidence="8">
    <location>
        <begin position="354"/>
        <end position="373"/>
    </location>
</feature>
<evidence type="ECO:0000256" key="4">
    <source>
        <dbReference type="ARBA" id="ARBA00022847"/>
    </source>
</evidence>
<feature type="transmembrane region" description="Helical" evidence="8">
    <location>
        <begin position="215"/>
        <end position="235"/>
    </location>
</feature>
<dbReference type="Gene3D" id="1.20.1250.20">
    <property type="entry name" value="MFS general substrate transporter like domains"/>
    <property type="match status" value="2"/>
</dbReference>
<comment type="subcellular location">
    <subcellularLocation>
        <location evidence="1">Membrane</location>
        <topology evidence="1">Multi-pass membrane protein</topology>
    </subcellularLocation>
</comment>
<dbReference type="SUPFAM" id="SSF103473">
    <property type="entry name" value="MFS general substrate transporter"/>
    <property type="match status" value="1"/>
</dbReference>
<keyword evidence="4" id="KW-0769">Symport</keyword>
<gene>
    <name evidence="11 12 13" type="primary">LOC112682118</name>
</gene>
<dbReference type="RefSeq" id="XP_025408404.1">
    <property type="nucleotide sequence ID" value="XM_025552619.1"/>
</dbReference>
<dbReference type="OrthoDB" id="2985014at2759"/>
<dbReference type="GO" id="GO:0015293">
    <property type="term" value="F:symporter activity"/>
    <property type="evidence" value="ECO:0007669"/>
    <property type="project" value="UniProtKB-KW"/>
</dbReference>
<feature type="transmembrane region" description="Helical" evidence="8">
    <location>
        <begin position="446"/>
        <end position="465"/>
    </location>
</feature>
<protein>
    <submittedName>
        <fullName evidence="11 12">Sialin-like</fullName>
    </submittedName>
</protein>
<dbReference type="Pfam" id="PF07690">
    <property type="entry name" value="MFS_1"/>
    <property type="match status" value="1"/>
</dbReference>
<evidence type="ECO:0000256" key="7">
    <source>
        <dbReference type="SAM" id="MobiDB-lite"/>
    </source>
</evidence>
<keyword evidence="2" id="KW-0813">Transport</keyword>
<dbReference type="InterPro" id="IPR050382">
    <property type="entry name" value="MFS_Na/Anion_cotransporter"/>
</dbReference>
<evidence type="ECO:0000313" key="11">
    <source>
        <dbReference type="RefSeq" id="XP_025408401.1"/>
    </source>
</evidence>
<evidence type="ECO:0000313" key="10">
    <source>
        <dbReference type="Proteomes" id="UP000694846"/>
    </source>
</evidence>
<keyword evidence="3 8" id="KW-0812">Transmembrane</keyword>
<feature type="transmembrane region" description="Helical" evidence="8">
    <location>
        <begin position="15"/>
        <end position="35"/>
    </location>
</feature>
<name>A0A8B8FD84_9HEMI</name>
<proteinExistence type="predicted"/>
<evidence type="ECO:0000259" key="9">
    <source>
        <dbReference type="PROSITE" id="PS50850"/>
    </source>
</evidence>
<sequence length="508" mass="56270">MKAIKNYIKSLPQRWIVTVMSMMAVTIAFTMRSCLSMTMMQMVRPVIVNESKYVQEGLVCPMPSDLEFQNNGTSPVLMEDQSDRFTWDEETQGMILSAFYYGYIVTHIPGGWLAQRFGGKFPTVYTITSSSVLTLLTPTVAKIGPRYLIILRFIQGLGEGILFPALCNLMVQWAPPQEKGKLSTLVFSGVAIGQIVANLFSGIIIDCIPGGWPNVFYCFGIIALIWLTVWLSIVFNDPISSPLISSNEYKYLNDTIGYCQRKNHLAPTPWCKIILTPAVWALIAVEIGFDWGQYTIANDLPKYMNDVLHFSKEQNGFLSSTPYLAQWSMASLSGIASDYLITKKYLTVTRVRKIGAVIGTVGPGLGVMCASFSGCHRLAATFFFNSGMLLMGFCYPSIRINALDLSPNYSPSIMALVNGIGCLSGMASPFIVGLLTPDRTVSEWRIVFWIMCSTMVTSAIIYSIFGSAELQPWNSEKSSSTKEKSIESNDVDHTTQSKVPTTTKNIIN</sequence>
<dbReference type="Proteomes" id="UP000694846">
    <property type="component" value="Unplaced"/>
</dbReference>
<dbReference type="RefSeq" id="XP_025408402.1">
    <property type="nucleotide sequence ID" value="XM_025552617.1"/>
</dbReference>
<evidence type="ECO:0000313" key="13">
    <source>
        <dbReference type="RefSeq" id="XP_025408404.1"/>
    </source>
</evidence>
<keyword evidence="6 8" id="KW-0472">Membrane</keyword>
<feature type="transmembrane region" description="Helical" evidence="8">
    <location>
        <begin position="149"/>
        <end position="173"/>
    </location>
</feature>
<evidence type="ECO:0000256" key="1">
    <source>
        <dbReference type="ARBA" id="ARBA00004141"/>
    </source>
</evidence>
<feature type="region of interest" description="Disordered" evidence="7">
    <location>
        <begin position="474"/>
        <end position="508"/>
    </location>
</feature>
<dbReference type="PANTHER" id="PTHR11662:SF415">
    <property type="entry name" value="AT30085P-RELATED"/>
    <property type="match status" value="1"/>
</dbReference>
<keyword evidence="10" id="KW-1185">Reference proteome</keyword>
<feature type="domain" description="Major facilitator superfamily (MFS) profile" evidence="9">
    <location>
        <begin position="22"/>
        <end position="470"/>
    </location>
</feature>
<evidence type="ECO:0000313" key="12">
    <source>
        <dbReference type="RefSeq" id="XP_025408402.1"/>
    </source>
</evidence>
<dbReference type="InterPro" id="IPR020846">
    <property type="entry name" value="MFS_dom"/>
</dbReference>
<dbReference type="PROSITE" id="PS50850">
    <property type="entry name" value="MFS"/>
    <property type="match status" value="1"/>
</dbReference>
<dbReference type="InterPro" id="IPR005829">
    <property type="entry name" value="Sugar_transporter_CS"/>
</dbReference>
<dbReference type="InterPro" id="IPR011701">
    <property type="entry name" value="MFS"/>
</dbReference>
<feature type="compositionally biased region" description="Basic and acidic residues" evidence="7">
    <location>
        <begin position="479"/>
        <end position="495"/>
    </location>
</feature>
<dbReference type="InterPro" id="IPR036259">
    <property type="entry name" value="MFS_trans_sf"/>
</dbReference>
<dbReference type="RefSeq" id="XP_025408401.1">
    <property type="nucleotide sequence ID" value="XM_025552616.1"/>
</dbReference>
<feature type="transmembrane region" description="Helical" evidence="8">
    <location>
        <begin position="413"/>
        <end position="434"/>
    </location>
</feature>
<dbReference type="PANTHER" id="PTHR11662">
    <property type="entry name" value="SOLUTE CARRIER FAMILY 17"/>
    <property type="match status" value="1"/>
</dbReference>
<feature type="compositionally biased region" description="Polar residues" evidence="7">
    <location>
        <begin position="496"/>
        <end position="508"/>
    </location>
</feature>
<evidence type="ECO:0000256" key="2">
    <source>
        <dbReference type="ARBA" id="ARBA00022448"/>
    </source>
</evidence>
<evidence type="ECO:0000256" key="8">
    <source>
        <dbReference type="SAM" id="Phobius"/>
    </source>
</evidence>
<evidence type="ECO:0000256" key="3">
    <source>
        <dbReference type="ARBA" id="ARBA00022692"/>
    </source>
</evidence>
<dbReference type="FunFam" id="1.20.1250.20:FF:000003">
    <property type="entry name" value="Solute carrier family 17 member 3"/>
    <property type="match status" value="1"/>
</dbReference>
<keyword evidence="5 8" id="KW-1133">Transmembrane helix</keyword>
<evidence type="ECO:0000256" key="5">
    <source>
        <dbReference type="ARBA" id="ARBA00022989"/>
    </source>
</evidence>
<feature type="transmembrane region" description="Helical" evidence="8">
    <location>
        <begin position="185"/>
        <end position="208"/>
    </location>
</feature>
<organism evidence="10 12">
    <name type="scientific">Sipha flava</name>
    <name type="common">yellow sugarcane aphid</name>
    <dbReference type="NCBI Taxonomy" id="143950"/>
    <lineage>
        <taxon>Eukaryota</taxon>
        <taxon>Metazoa</taxon>
        <taxon>Ecdysozoa</taxon>
        <taxon>Arthropoda</taxon>
        <taxon>Hexapoda</taxon>
        <taxon>Insecta</taxon>
        <taxon>Pterygota</taxon>
        <taxon>Neoptera</taxon>
        <taxon>Paraneoptera</taxon>
        <taxon>Hemiptera</taxon>
        <taxon>Sternorrhyncha</taxon>
        <taxon>Aphidomorpha</taxon>
        <taxon>Aphidoidea</taxon>
        <taxon>Aphididae</taxon>
        <taxon>Sipha</taxon>
    </lineage>
</organism>